<feature type="domain" description="GRIP" evidence="6">
    <location>
        <begin position="100"/>
        <end position="150"/>
    </location>
</feature>
<sequence>MERVSGSRKSVDGGCAHSVEVNAGTDGIPIPGANESRNIFYEEELLKKDREIQEMRSLSHQLDYRLREVEQAALVKELEHHKKTASLTEEISKLQDKLSLLSAGGEMEYLRNIFIQFIQSSNSSAKRNILKAMGMALRVSVNEMKSLESK</sequence>
<gene>
    <name evidence="7" type="ORF">HPBE_LOCUS23566</name>
</gene>
<evidence type="ECO:0000256" key="3">
    <source>
        <dbReference type="ARBA" id="ARBA00022490"/>
    </source>
</evidence>
<accession>A0A3P8H871</accession>
<dbReference type="Proteomes" id="UP000050761">
    <property type="component" value="Unassembled WGS sequence"/>
</dbReference>
<evidence type="ECO:0000259" key="6">
    <source>
        <dbReference type="PROSITE" id="PS50913"/>
    </source>
</evidence>
<comment type="subcellular location">
    <subcellularLocation>
        <location evidence="2">Cytoplasm</location>
    </subcellularLocation>
    <subcellularLocation>
        <location evidence="1">Endomembrane system</location>
        <topology evidence="1">Peripheral membrane protein</topology>
    </subcellularLocation>
</comment>
<keyword evidence="4" id="KW-0175">Coiled coil</keyword>
<dbReference type="Pfam" id="PF01465">
    <property type="entry name" value="GRIP"/>
    <property type="match status" value="1"/>
</dbReference>
<dbReference type="EMBL" id="UZAH01035207">
    <property type="protein sequence ID" value="VDP39626.1"/>
    <property type="molecule type" value="Genomic_DNA"/>
</dbReference>
<evidence type="ECO:0000313" key="9">
    <source>
        <dbReference type="WBParaSite" id="HPBE_0002356701-mRNA-1"/>
    </source>
</evidence>
<evidence type="ECO:0000313" key="8">
    <source>
        <dbReference type="Proteomes" id="UP000050761"/>
    </source>
</evidence>
<reference evidence="9" key="2">
    <citation type="submission" date="2019-09" db="UniProtKB">
        <authorList>
            <consortium name="WormBaseParasite"/>
        </authorList>
    </citation>
    <scope>IDENTIFICATION</scope>
</reference>
<evidence type="ECO:0000256" key="4">
    <source>
        <dbReference type="ARBA" id="ARBA00023054"/>
    </source>
</evidence>
<keyword evidence="5" id="KW-0472">Membrane</keyword>
<dbReference type="OrthoDB" id="9898580at2759"/>
<accession>A0A183GLJ7</accession>
<evidence type="ECO:0000256" key="5">
    <source>
        <dbReference type="ARBA" id="ARBA00023136"/>
    </source>
</evidence>
<dbReference type="PANTHER" id="PTHR23157">
    <property type="entry name" value="GRIP AND COILED-COIL DOMAIN-CONTAINING PROTEIN 1"/>
    <property type="match status" value="1"/>
</dbReference>
<proteinExistence type="predicted"/>
<dbReference type="InterPro" id="IPR000237">
    <property type="entry name" value="GRIP_dom"/>
</dbReference>
<dbReference type="PROSITE" id="PS50913">
    <property type="entry name" value="GRIP"/>
    <property type="match status" value="1"/>
</dbReference>
<evidence type="ECO:0000313" key="7">
    <source>
        <dbReference type="EMBL" id="VDP39626.1"/>
    </source>
</evidence>
<reference evidence="7 8" key="1">
    <citation type="submission" date="2018-11" db="EMBL/GenBank/DDBJ databases">
        <authorList>
            <consortium name="Pathogen Informatics"/>
        </authorList>
    </citation>
    <scope>NUCLEOTIDE SEQUENCE [LARGE SCALE GENOMIC DNA]</scope>
</reference>
<dbReference type="PANTHER" id="PTHR23157:SF25">
    <property type="entry name" value="GRIP AND COILED-COIL DOMAIN-CONTAINING PROTEIN 1"/>
    <property type="match status" value="1"/>
</dbReference>
<dbReference type="AlphaFoldDB" id="A0A183GLJ7"/>
<dbReference type="GO" id="GO:0005794">
    <property type="term" value="C:Golgi apparatus"/>
    <property type="evidence" value="ECO:0007669"/>
    <property type="project" value="TreeGrafter"/>
</dbReference>
<protein>
    <submittedName>
        <fullName evidence="9">GRIP domain-containing protein</fullName>
    </submittedName>
</protein>
<keyword evidence="3" id="KW-0963">Cytoplasm</keyword>
<keyword evidence="8" id="KW-1185">Reference proteome</keyword>
<organism evidence="8 9">
    <name type="scientific">Heligmosomoides polygyrus</name>
    <name type="common">Parasitic roundworm</name>
    <dbReference type="NCBI Taxonomy" id="6339"/>
    <lineage>
        <taxon>Eukaryota</taxon>
        <taxon>Metazoa</taxon>
        <taxon>Ecdysozoa</taxon>
        <taxon>Nematoda</taxon>
        <taxon>Chromadorea</taxon>
        <taxon>Rhabditida</taxon>
        <taxon>Rhabditina</taxon>
        <taxon>Rhabditomorpha</taxon>
        <taxon>Strongyloidea</taxon>
        <taxon>Heligmosomidae</taxon>
        <taxon>Heligmosomoides</taxon>
    </lineage>
</organism>
<evidence type="ECO:0000256" key="2">
    <source>
        <dbReference type="ARBA" id="ARBA00004496"/>
    </source>
</evidence>
<dbReference type="InterPro" id="IPR051952">
    <property type="entry name" value="Golgi-autophagy_related"/>
</dbReference>
<evidence type="ECO:0000256" key="1">
    <source>
        <dbReference type="ARBA" id="ARBA00004184"/>
    </source>
</evidence>
<dbReference type="WBParaSite" id="HPBE_0002356701-mRNA-1">
    <property type="protein sequence ID" value="HPBE_0002356701-mRNA-1"/>
    <property type="gene ID" value="HPBE_0002356701"/>
</dbReference>
<dbReference type="SMART" id="SM00755">
    <property type="entry name" value="Grip"/>
    <property type="match status" value="1"/>
</dbReference>
<name>A0A183GLJ7_HELPZ</name>